<reference evidence="3 4" key="1">
    <citation type="submission" date="2019-07" db="EMBL/GenBank/DDBJ databases">
        <title>Whole genome shotgun sequence of Meiothermus hypogaeus NBRC 106114.</title>
        <authorList>
            <person name="Hosoyama A."/>
            <person name="Uohara A."/>
            <person name="Ohji S."/>
            <person name="Ichikawa N."/>
        </authorList>
    </citation>
    <scope>NUCLEOTIDE SEQUENCE [LARGE SCALE GENOMIC DNA]</scope>
    <source>
        <strain evidence="3 4">NBRC 106114</strain>
    </source>
</reference>
<dbReference type="SUPFAM" id="SSF55073">
    <property type="entry name" value="Nucleotide cyclase"/>
    <property type="match status" value="1"/>
</dbReference>
<dbReference type="InterPro" id="IPR029016">
    <property type="entry name" value="GAF-like_dom_sf"/>
</dbReference>
<comment type="caution">
    <text evidence="3">The sequence shown here is derived from an EMBL/GenBank/DDBJ whole genome shotgun (WGS) entry which is preliminary data.</text>
</comment>
<keyword evidence="1" id="KW-1133">Transmembrane helix</keyword>
<name>A0A511QYR1_9DEIN</name>
<dbReference type="PROSITE" id="PS50887">
    <property type="entry name" value="GGDEF"/>
    <property type="match status" value="1"/>
</dbReference>
<proteinExistence type="predicted"/>
<dbReference type="InterPro" id="IPR029787">
    <property type="entry name" value="Nucleotide_cyclase"/>
</dbReference>
<evidence type="ECO:0000313" key="3">
    <source>
        <dbReference type="EMBL" id="GEM82505.1"/>
    </source>
</evidence>
<feature type="transmembrane region" description="Helical" evidence="1">
    <location>
        <begin position="6"/>
        <end position="33"/>
    </location>
</feature>
<dbReference type="Pfam" id="PF00990">
    <property type="entry name" value="GGDEF"/>
    <property type="match status" value="1"/>
</dbReference>
<dbReference type="PANTHER" id="PTHR45138">
    <property type="entry name" value="REGULATORY COMPONENTS OF SENSORY TRANSDUCTION SYSTEM"/>
    <property type="match status" value="1"/>
</dbReference>
<feature type="transmembrane region" description="Helical" evidence="1">
    <location>
        <begin position="45"/>
        <end position="64"/>
    </location>
</feature>
<dbReference type="Gene3D" id="3.30.70.270">
    <property type="match status" value="1"/>
</dbReference>
<evidence type="ECO:0000256" key="1">
    <source>
        <dbReference type="SAM" id="Phobius"/>
    </source>
</evidence>
<dbReference type="NCBIfam" id="TIGR00254">
    <property type="entry name" value="GGDEF"/>
    <property type="match status" value="1"/>
</dbReference>
<dbReference type="SUPFAM" id="SSF55781">
    <property type="entry name" value="GAF domain-like"/>
    <property type="match status" value="2"/>
</dbReference>
<protein>
    <submittedName>
        <fullName evidence="3">Diguanylate cyclase</fullName>
    </submittedName>
</protein>
<evidence type="ECO:0000259" key="2">
    <source>
        <dbReference type="PROSITE" id="PS50887"/>
    </source>
</evidence>
<dbReference type="EMBL" id="BJXL01000013">
    <property type="protein sequence ID" value="GEM82505.1"/>
    <property type="molecule type" value="Genomic_DNA"/>
</dbReference>
<dbReference type="CDD" id="cd01949">
    <property type="entry name" value="GGDEF"/>
    <property type="match status" value="1"/>
</dbReference>
<dbReference type="GO" id="GO:0052621">
    <property type="term" value="F:diguanylate cyclase activity"/>
    <property type="evidence" value="ECO:0007669"/>
    <property type="project" value="TreeGrafter"/>
</dbReference>
<accession>A0A511QYR1</accession>
<dbReference type="OrthoDB" id="9805474at2"/>
<dbReference type="PANTHER" id="PTHR45138:SF9">
    <property type="entry name" value="DIGUANYLATE CYCLASE DGCM-RELATED"/>
    <property type="match status" value="1"/>
</dbReference>
<gene>
    <name evidence="3" type="ORF">MHY01S_06710</name>
</gene>
<dbReference type="InterPro" id="IPR000160">
    <property type="entry name" value="GGDEF_dom"/>
</dbReference>
<dbReference type="FunFam" id="3.30.70.270:FF:000001">
    <property type="entry name" value="Diguanylate cyclase domain protein"/>
    <property type="match status" value="1"/>
</dbReference>
<keyword evidence="1" id="KW-0812">Transmembrane</keyword>
<dbReference type="InterPro" id="IPR050469">
    <property type="entry name" value="Diguanylate_Cyclase"/>
</dbReference>
<feature type="domain" description="GGDEF" evidence="2">
    <location>
        <begin position="610"/>
        <end position="731"/>
    </location>
</feature>
<feature type="transmembrane region" description="Helical" evidence="1">
    <location>
        <begin position="70"/>
        <end position="88"/>
    </location>
</feature>
<dbReference type="AlphaFoldDB" id="A0A511QYR1"/>
<organism evidence="3 4">
    <name type="scientific">Meiothermus hypogaeus NBRC 106114</name>
    <dbReference type="NCBI Taxonomy" id="1227553"/>
    <lineage>
        <taxon>Bacteria</taxon>
        <taxon>Thermotogati</taxon>
        <taxon>Deinococcota</taxon>
        <taxon>Deinococci</taxon>
        <taxon>Thermales</taxon>
        <taxon>Thermaceae</taxon>
        <taxon>Meiothermus</taxon>
    </lineage>
</organism>
<dbReference type="SMART" id="SM00267">
    <property type="entry name" value="GGDEF"/>
    <property type="match status" value="1"/>
</dbReference>
<dbReference type="InterPro" id="IPR043128">
    <property type="entry name" value="Rev_trsase/Diguanyl_cyclase"/>
</dbReference>
<sequence length="731" mass="80791">MTIPYPAILVASLAAAAAVYGLGLAGIYALPWFMFFSATAASVHGLWVGTVAALGSVVLLNFYPSNPQDYLVMAFILLLSAYLADQVGHSLRRAHRRAKQLAQIQDVFLQGLELVPRFLSREQLLRELPGMFSQLLRGSQLRIWIPRGAQQLELLQTDPLNTGDLPTPLVRQALGVRQLVWPDMDLARRSPKKPGHPAPGRVGTPGPYELAVALRVRDEPVAVLQFLRGEAWRQEELELFFRLAQTVSRQLEHLQDLELRRLLLKVADQLSAASNKQIVAEVALRHLLSALDMEAGAVMQYVKGTLRGIGWHLPKDLRPALTPLAQALANHQGIAWQAYHSGESHFFENYSAHPTALPELQQLGFETLVAYPVHIRDAMKGRVVLVLGKRAPVAWTRGKKEILLGVERLLSSALERALLEELHQRISRLLTEAWSVPSQQVYAHILEVAVELVPGSEAGSLWVWDGAAYRCRAWVGSGQACEETQDESSFMEWFGLEPAKALSGQPRIRSGQQTLRQGLQANLCLPVGHQGRVLAYLNLDNQHDPEAFAEDSLAVARLFAAPIATLIHELQNRSALEKAALTDGLTGLYNRRAFDLRLQEEFERARRYGYSLSLLVIDLKNFKPINDQLGHAVGDQALVAVARVLAQAQRLGDMVFRWGGDEFAVLLPQTDLEGARAAAGRLLEALSTICFEGFCLSANIGAASFPQEADSAQMLLNLADRRMYDDKKGVG</sequence>
<keyword evidence="1" id="KW-0472">Membrane</keyword>
<evidence type="ECO:0000313" key="4">
    <source>
        <dbReference type="Proteomes" id="UP000321197"/>
    </source>
</evidence>
<dbReference type="RefSeq" id="WP_119339345.1">
    <property type="nucleotide sequence ID" value="NZ_BJXL01000013.1"/>
</dbReference>
<dbReference type="Proteomes" id="UP000321197">
    <property type="component" value="Unassembled WGS sequence"/>
</dbReference>
<dbReference type="Gene3D" id="3.30.450.40">
    <property type="match status" value="2"/>
</dbReference>